<reference evidence="2" key="3">
    <citation type="submission" date="2025-09" db="UniProtKB">
        <authorList>
            <consortium name="Ensembl"/>
        </authorList>
    </citation>
    <scope>IDENTIFICATION</scope>
</reference>
<accession>A0A3B5KII3</accession>
<dbReference type="Ensembl" id="ENSTRUT00000054644.2">
    <property type="protein sequence ID" value="ENSTRUP00000055855.2"/>
    <property type="gene ID" value="ENSTRUG00000024271.2"/>
</dbReference>
<evidence type="ECO:0000256" key="1">
    <source>
        <dbReference type="SAM" id="MobiDB-lite"/>
    </source>
</evidence>
<protein>
    <submittedName>
        <fullName evidence="2">TRAF family member-associated NF-kappa-B activator-like</fullName>
    </submittedName>
</protein>
<name>A0A3B5KII3_TAKRU</name>
<proteinExistence type="predicted"/>
<dbReference type="OMA" id="CDFCQAV"/>
<reference evidence="2 3" key="1">
    <citation type="journal article" date="2011" name="Genome Biol. Evol.">
        <title>Integration of the genetic map and genome assembly of fugu facilitates insights into distinct features of genome evolution in teleosts and mammals.</title>
        <authorList>
            <person name="Kai W."/>
            <person name="Kikuchi K."/>
            <person name="Tohari S."/>
            <person name="Chew A.K."/>
            <person name="Tay A."/>
            <person name="Fujiwara A."/>
            <person name="Hosoya S."/>
            <person name="Suetake H."/>
            <person name="Naruse K."/>
            <person name="Brenner S."/>
            <person name="Suzuki Y."/>
            <person name="Venkatesh B."/>
        </authorList>
    </citation>
    <scope>NUCLEOTIDE SEQUENCE [LARGE SCALE GENOMIC DNA]</scope>
</reference>
<dbReference type="GeneTree" id="ENSGT00670000099474"/>
<evidence type="ECO:0000313" key="3">
    <source>
        <dbReference type="Proteomes" id="UP000005226"/>
    </source>
</evidence>
<dbReference type="AlphaFoldDB" id="A0A3B5KII3"/>
<organism evidence="2 3">
    <name type="scientific">Takifugu rubripes</name>
    <name type="common">Japanese pufferfish</name>
    <name type="synonym">Fugu rubripes</name>
    <dbReference type="NCBI Taxonomy" id="31033"/>
    <lineage>
        <taxon>Eukaryota</taxon>
        <taxon>Metazoa</taxon>
        <taxon>Chordata</taxon>
        <taxon>Craniata</taxon>
        <taxon>Vertebrata</taxon>
        <taxon>Euteleostomi</taxon>
        <taxon>Actinopterygii</taxon>
        <taxon>Neopterygii</taxon>
        <taxon>Teleostei</taxon>
        <taxon>Neoteleostei</taxon>
        <taxon>Acanthomorphata</taxon>
        <taxon>Eupercaria</taxon>
        <taxon>Tetraodontiformes</taxon>
        <taxon>Tetradontoidea</taxon>
        <taxon>Tetraodontidae</taxon>
        <taxon>Takifugu</taxon>
    </lineage>
</organism>
<dbReference type="InParanoid" id="A0A3B5KII3"/>
<feature type="region of interest" description="Disordered" evidence="1">
    <location>
        <begin position="34"/>
        <end position="61"/>
    </location>
</feature>
<sequence length="174" mass="19481">MEEAYNKLYQQFLHLRTLCLRQAALLHQLTKTLQDQKHPDNPSMETPEHLQEKPGSSSHNLTAADGFSQNMKMFSDLLTTDMSKLAVDRALQTSENQELAQNVPPLRSLEPFRCPGGNGGLSTNMVDIFSSQPDGMLMSDVALQSHICDFCQAVFPGDTSTRGDFLRHLYTHIT</sequence>
<reference evidence="2" key="2">
    <citation type="submission" date="2025-08" db="UniProtKB">
        <authorList>
            <consortium name="Ensembl"/>
        </authorList>
    </citation>
    <scope>IDENTIFICATION</scope>
</reference>
<feature type="compositionally biased region" description="Basic and acidic residues" evidence="1">
    <location>
        <begin position="34"/>
        <end position="52"/>
    </location>
</feature>
<gene>
    <name evidence="2" type="primary">zgc:113184</name>
</gene>
<evidence type="ECO:0000313" key="2">
    <source>
        <dbReference type="Ensembl" id="ENSTRUP00000055855.2"/>
    </source>
</evidence>
<dbReference type="FunCoup" id="A0A3B5KII3">
    <property type="interactions" value="115"/>
</dbReference>
<dbReference type="Proteomes" id="UP000005226">
    <property type="component" value="Chromosome 19"/>
</dbReference>
<dbReference type="STRING" id="31033.ENSTRUP00000055855"/>
<keyword evidence="3" id="KW-1185">Reference proteome</keyword>